<name>A0A0P7GMG7_9EURY</name>
<dbReference type="AlphaFoldDB" id="A0A0P7GMG7"/>
<dbReference type="Proteomes" id="UP000050535">
    <property type="component" value="Unassembled WGS sequence"/>
</dbReference>
<gene>
    <name evidence="2" type="ORF">SY89_00592</name>
</gene>
<accession>A0A0P7GMG7</accession>
<dbReference type="RefSeq" id="WP_054583036.1">
    <property type="nucleotide sequence ID" value="NZ_LGUC01000001.1"/>
</dbReference>
<organism evidence="2 3">
    <name type="scientific">Halolamina pelagica</name>
    <dbReference type="NCBI Taxonomy" id="699431"/>
    <lineage>
        <taxon>Archaea</taxon>
        <taxon>Methanobacteriati</taxon>
        <taxon>Methanobacteriota</taxon>
        <taxon>Stenosarchaea group</taxon>
        <taxon>Halobacteria</taxon>
        <taxon>Halobacteriales</taxon>
        <taxon>Haloferacaceae</taxon>
    </lineage>
</organism>
<sequence length="327" mass="35591">MEGADSLTPATDAWFDVPVDDAVSLETSSLRFHNLLSVFLRDDDGTEHGKVTAEPFEIDSHGTFIDVNAALKLLIYVERGTMRGSVVENDDGPADTVVSFETATRVVVGARSTHEVPVSSMTVTEDSADLMDAVSLLGASVKEWSAERSWPTLRGHPPAIELGTERDIPDRLSVPDTGVTIGIPPETASIYRVAPLSYYLGADLVAHDRAELRLGSKHVEPLGAGRDLEASVDELLARCLLLDSLVRIGGYYSIPRLEYDELAPELPFYPPNCTASRSTSSCWSTSRSPSTSFGRTYRSGQSKRRSAPMRQMSRCCRTCSTQSVAFV</sequence>
<feature type="compositionally biased region" description="Low complexity" evidence="1">
    <location>
        <begin position="276"/>
        <end position="296"/>
    </location>
</feature>
<dbReference type="STRING" id="699431.SY89_00592"/>
<keyword evidence="3" id="KW-1185">Reference proteome</keyword>
<feature type="region of interest" description="Disordered" evidence="1">
    <location>
        <begin position="276"/>
        <end position="309"/>
    </location>
</feature>
<dbReference type="OrthoDB" id="269729at2157"/>
<proteinExistence type="predicted"/>
<protein>
    <submittedName>
        <fullName evidence="2">Uncharacterized protein</fullName>
    </submittedName>
</protein>
<dbReference type="EMBL" id="LGUC01000001">
    <property type="protein sequence ID" value="KPN29872.1"/>
    <property type="molecule type" value="Genomic_DNA"/>
</dbReference>
<evidence type="ECO:0000313" key="2">
    <source>
        <dbReference type="EMBL" id="KPN29872.1"/>
    </source>
</evidence>
<evidence type="ECO:0000313" key="3">
    <source>
        <dbReference type="Proteomes" id="UP000050535"/>
    </source>
</evidence>
<evidence type="ECO:0000256" key="1">
    <source>
        <dbReference type="SAM" id="MobiDB-lite"/>
    </source>
</evidence>
<reference evidence="3" key="1">
    <citation type="submission" date="2013-11" db="EMBL/GenBank/DDBJ databases">
        <authorList>
            <person name="Hoang H.T."/>
            <person name="Killian M.L."/>
            <person name="Madson D.M."/>
            <person name="Arruda P.H.E."/>
            <person name="Sun D."/>
            <person name="Schwartz K.J."/>
            <person name="Yoon K."/>
        </authorList>
    </citation>
    <scope>NUCLEOTIDE SEQUENCE [LARGE SCALE GENOMIC DNA]</scope>
    <source>
        <strain evidence="3">CDK2</strain>
    </source>
</reference>
<comment type="caution">
    <text evidence="2">The sequence shown here is derived from an EMBL/GenBank/DDBJ whole genome shotgun (WGS) entry which is preliminary data.</text>
</comment>